<sequence length="95" mass="10714">MANITSDNKIIYSSDDEEVVECSPSPSPAPQALVKRRRMEELEKIRRNAVALLERGDSLEDDINTSGVDINPANKMKFINSKDCPVYVYTPPRME</sequence>
<accession>A0AAN9WEA4</accession>
<name>A0AAN9WEA4_9ORTH</name>
<keyword evidence="2" id="KW-1185">Reference proteome</keyword>
<dbReference type="AlphaFoldDB" id="A0AAN9WEA4"/>
<dbReference type="EMBL" id="JAZDUA010000037">
    <property type="protein sequence ID" value="KAK7871554.1"/>
    <property type="molecule type" value="Genomic_DNA"/>
</dbReference>
<dbReference type="Proteomes" id="UP001378592">
    <property type="component" value="Unassembled WGS sequence"/>
</dbReference>
<gene>
    <name evidence="1" type="ORF">R5R35_010354</name>
</gene>
<proteinExistence type="predicted"/>
<reference evidence="1 2" key="1">
    <citation type="submission" date="2024-03" db="EMBL/GenBank/DDBJ databases">
        <title>The genome assembly and annotation of the cricket Gryllus longicercus Weissman &amp; Gray.</title>
        <authorList>
            <person name="Szrajer S."/>
            <person name="Gray D."/>
            <person name="Ylla G."/>
        </authorList>
    </citation>
    <scope>NUCLEOTIDE SEQUENCE [LARGE SCALE GENOMIC DNA]</scope>
    <source>
        <strain evidence="1">DAG 2021-001</strain>
        <tissue evidence="1">Whole body minus gut</tissue>
    </source>
</reference>
<evidence type="ECO:0000313" key="1">
    <source>
        <dbReference type="EMBL" id="KAK7871554.1"/>
    </source>
</evidence>
<evidence type="ECO:0000313" key="2">
    <source>
        <dbReference type="Proteomes" id="UP001378592"/>
    </source>
</evidence>
<protein>
    <submittedName>
        <fullName evidence="1">Uncharacterized protein</fullName>
    </submittedName>
</protein>
<organism evidence="1 2">
    <name type="scientific">Gryllus longicercus</name>
    <dbReference type="NCBI Taxonomy" id="2509291"/>
    <lineage>
        <taxon>Eukaryota</taxon>
        <taxon>Metazoa</taxon>
        <taxon>Ecdysozoa</taxon>
        <taxon>Arthropoda</taxon>
        <taxon>Hexapoda</taxon>
        <taxon>Insecta</taxon>
        <taxon>Pterygota</taxon>
        <taxon>Neoptera</taxon>
        <taxon>Polyneoptera</taxon>
        <taxon>Orthoptera</taxon>
        <taxon>Ensifera</taxon>
        <taxon>Gryllidea</taxon>
        <taxon>Grylloidea</taxon>
        <taxon>Gryllidae</taxon>
        <taxon>Gryllinae</taxon>
        <taxon>Gryllus</taxon>
    </lineage>
</organism>
<comment type="caution">
    <text evidence="1">The sequence shown here is derived from an EMBL/GenBank/DDBJ whole genome shotgun (WGS) entry which is preliminary data.</text>
</comment>